<dbReference type="NCBIfam" id="TIGR01214">
    <property type="entry name" value="rmlD"/>
    <property type="match status" value="1"/>
</dbReference>
<comment type="similarity">
    <text evidence="1 2">Belongs to the dTDP-4-dehydrorhamnose reductase family.</text>
</comment>
<evidence type="ECO:0000256" key="2">
    <source>
        <dbReference type="RuleBase" id="RU364082"/>
    </source>
</evidence>
<dbReference type="GO" id="GO:0019305">
    <property type="term" value="P:dTDP-rhamnose biosynthetic process"/>
    <property type="evidence" value="ECO:0007669"/>
    <property type="project" value="TreeGrafter"/>
</dbReference>
<evidence type="ECO:0000313" key="6">
    <source>
        <dbReference type="Proteomes" id="UP000649753"/>
    </source>
</evidence>
<dbReference type="CDD" id="cd05254">
    <property type="entry name" value="dTDP_HR_like_SDR_e"/>
    <property type="match status" value="1"/>
</dbReference>
<name>A0A927M987_9ACTN</name>
<dbReference type="Gene3D" id="3.90.25.10">
    <property type="entry name" value="UDP-galactose 4-epimerase, domain 1"/>
    <property type="match status" value="1"/>
</dbReference>
<dbReference type="GO" id="GO:0005829">
    <property type="term" value="C:cytosol"/>
    <property type="evidence" value="ECO:0007669"/>
    <property type="project" value="TreeGrafter"/>
</dbReference>
<evidence type="ECO:0000313" key="5">
    <source>
        <dbReference type="EMBL" id="MBE1490342.1"/>
    </source>
</evidence>
<protein>
    <recommendedName>
        <fullName evidence="2">dTDP-4-dehydrorhamnose reductase</fullName>
        <ecNumber evidence="2">1.1.1.133</ecNumber>
    </recommendedName>
</protein>
<feature type="region of interest" description="Disordered" evidence="3">
    <location>
        <begin position="1"/>
        <end position="20"/>
    </location>
</feature>
<dbReference type="EC" id="1.1.1.133" evidence="2"/>
<proteinExistence type="inferred from homology"/>
<dbReference type="Proteomes" id="UP000649753">
    <property type="component" value="Unassembled WGS sequence"/>
</dbReference>
<comment type="caution">
    <text evidence="5">The sequence shown here is derived from an EMBL/GenBank/DDBJ whole genome shotgun (WGS) entry which is preliminary data.</text>
</comment>
<dbReference type="InterPro" id="IPR036291">
    <property type="entry name" value="NAD(P)-bd_dom_sf"/>
</dbReference>
<evidence type="ECO:0000256" key="3">
    <source>
        <dbReference type="SAM" id="MobiDB-lite"/>
    </source>
</evidence>
<dbReference type="InterPro" id="IPR029903">
    <property type="entry name" value="RmlD-like-bd"/>
</dbReference>
<keyword evidence="2 5" id="KW-0560">Oxidoreductase</keyword>
<dbReference type="SUPFAM" id="SSF51735">
    <property type="entry name" value="NAD(P)-binding Rossmann-fold domains"/>
    <property type="match status" value="1"/>
</dbReference>
<dbReference type="Pfam" id="PF04321">
    <property type="entry name" value="RmlD_sub_bind"/>
    <property type="match status" value="1"/>
</dbReference>
<reference evidence="5" key="1">
    <citation type="submission" date="2020-10" db="EMBL/GenBank/DDBJ databases">
        <title>Sequencing the genomes of 1000 actinobacteria strains.</title>
        <authorList>
            <person name="Klenk H.-P."/>
        </authorList>
    </citation>
    <scope>NUCLEOTIDE SEQUENCE</scope>
    <source>
        <strain evidence="5">DSM 46832</strain>
    </source>
</reference>
<dbReference type="EMBL" id="JADBEB010000001">
    <property type="protein sequence ID" value="MBE1490342.1"/>
    <property type="molecule type" value="Genomic_DNA"/>
</dbReference>
<dbReference type="Gene3D" id="3.40.50.720">
    <property type="entry name" value="NAD(P)-binding Rossmann-like Domain"/>
    <property type="match status" value="1"/>
</dbReference>
<sequence length="326" mass="34124">MATRRGDPLTTTGRARPGRQAGSCAWLVTGAGGMLGRDLVAVLSARPDARVTAAPRAELDLTDPAAVRAGVRGQQIVVNAAGWTDVDGAESQEAAATAVNGAGVANLARACAEAGARLVHVSTDYVFGGDATRPYPEDAPTAPINAYGRSKLVGELAVARLLPRTGYVVRTAWLYGAHGPNFVATMLRLATERPQLDVVDDQLGQPTWSYALAERLVDLGAAAWRGDAPAGTYHGTAAGQTTWYGLAREIFVRAGLDPERIRPVDSDRFPRPARRPGYSVLGHAGWARAGLPPLADWRSLLAEALRPSGPAVVTTGPPGSESLVRG</sequence>
<dbReference type="GO" id="GO:0008831">
    <property type="term" value="F:dTDP-4-dehydrorhamnose reductase activity"/>
    <property type="evidence" value="ECO:0007669"/>
    <property type="project" value="UniProtKB-EC"/>
</dbReference>
<feature type="domain" description="RmlD-like substrate binding" evidence="4">
    <location>
        <begin position="27"/>
        <end position="306"/>
    </location>
</feature>
<dbReference type="InterPro" id="IPR005913">
    <property type="entry name" value="dTDP_dehydrorham_reduct"/>
</dbReference>
<dbReference type="PANTHER" id="PTHR10491:SF4">
    <property type="entry name" value="METHIONINE ADENOSYLTRANSFERASE 2 SUBUNIT BETA"/>
    <property type="match status" value="1"/>
</dbReference>
<keyword evidence="6" id="KW-1185">Reference proteome</keyword>
<evidence type="ECO:0000256" key="1">
    <source>
        <dbReference type="ARBA" id="ARBA00010944"/>
    </source>
</evidence>
<keyword evidence="2" id="KW-0521">NADP</keyword>
<comment type="function">
    <text evidence="2">Catalyzes the reduction of dTDP-6-deoxy-L-lyxo-4-hexulose to yield dTDP-L-rhamnose.</text>
</comment>
<accession>A0A927M987</accession>
<comment type="pathway">
    <text evidence="2">Carbohydrate biosynthesis; dTDP-L-rhamnose biosynthesis.</text>
</comment>
<evidence type="ECO:0000259" key="4">
    <source>
        <dbReference type="Pfam" id="PF04321"/>
    </source>
</evidence>
<gene>
    <name evidence="5" type="ORF">H4W31_005980</name>
</gene>
<organism evidence="5 6">
    <name type="scientific">Plantactinospora soyae</name>
    <dbReference type="NCBI Taxonomy" id="1544732"/>
    <lineage>
        <taxon>Bacteria</taxon>
        <taxon>Bacillati</taxon>
        <taxon>Actinomycetota</taxon>
        <taxon>Actinomycetes</taxon>
        <taxon>Micromonosporales</taxon>
        <taxon>Micromonosporaceae</taxon>
        <taxon>Plantactinospora</taxon>
    </lineage>
</organism>
<dbReference type="AlphaFoldDB" id="A0A927M987"/>
<dbReference type="PANTHER" id="PTHR10491">
    <property type="entry name" value="DTDP-4-DEHYDRORHAMNOSE REDUCTASE"/>
    <property type="match status" value="1"/>
</dbReference>